<feature type="transmembrane region" description="Helical" evidence="7">
    <location>
        <begin position="128"/>
        <end position="150"/>
    </location>
</feature>
<keyword evidence="4 7" id="KW-0812">Transmembrane</keyword>
<dbReference type="PANTHER" id="PTHR16024:SF28">
    <property type="entry name" value="XK-RELATED PROTEIN"/>
    <property type="match status" value="1"/>
</dbReference>
<evidence type="ECO:0000256" key="4">
    <source>
        <dbReference type="ARBA" id="ARBA00022692"/>
    </source>
</evidence>
<evidence type="ECO:0000256" key="2">
    <source>
        <dbReference type="ARBA" id="ARBA00008789"/>
    </source>
</evidence>
<organism evidence="8 9">
    <name type="scientific">Batillaria attramentaria</name>
    <dbReference type="NCBI Taxonomy" id="370345"/>
    <lineage>
        <taxon>Eukaryota</taxon>
        <taxon>Metazoa</taxon>
        <taxon>Spiralia</taxon>
        <taxon>Lophotrochozoa</taxon>
        <taxon>Mollusca</taxon>
        <taxon>Gastropoda</taxon>
        <taxon>Caenogastropoda</taxon>
        <taxon>Sorbeoconcha</taxon>
        <taxon>Cerithioidea</taxon>
        <taxon>Batillariidae</taxon>
        <taxon>Batillaria</taxon>
    </lineage>
</organism>
<dbReference type="Proteomes" id="UP001519460">
    <property type="component" value="Unassembled WGS sequence"/>
</dbReference>
<reference evidence="8 9" key="1">
    <citation type="journal article" date="2023" name="Sci. Data">
        <title>Genome assembly of the Korean intertidal mud-creeper Batillaria attramentaria.</title>
        <authorList>
            <person name="Patra A.K."/>
            <person name="Ho P.T."/>
            <person name="Jun S."/>
            <person name="Lee S.J."/>
            <person name="Kim Y."/>
            <person name="Won Y.J."/>
        </authorList>
    </citation>
    <scope>NUCLEOTIDE SEQUENCE [LARGE SCALE GENOMIC DNA]</scope>
    <source>
        <strain evidence="8">Wonlab-2016</strain>
    </source>
</reference>
<feature type="transmembrane region" description="Helical" evidence="7">
    <location>
        <begin position="92"/>
        <end position="116"/>
    </location>
</feature>
<dbReference type="PANTHER" id="PTHR16024">
    <property type="entry name" value="XK-RELATED PROTEIN"/>
    <property type="match status" value="1"/>
</dbReference>
<feature type="transmembrane region" description="Helical" evidence="7">
    <location>
        <begin position="211"/>
        <end position="231"/>
    </location>
</feature>
<feature type="transmembrane region" description="Helical" evidence="7">
    <location>
        <begin position="62"/>
        <end position="86"/>
    </location>
</feature>
<gene>
    <name evidence="8" type="ORF">BaRGS_00002887</name>
</gene>
<comment type="subcellular location">
    <subcellularLocation>
        <location evidence="1">Cell membrane</location>
        <topology evidence="1">Multi-pass membrane protein</topology>
    </subcellularLocation>
    <subcellularLocation>
        <location evidence="7">Membrane</location>
        <topology evidence="7">Multi-pass membrane protein</topology>
    </subcellularLocation>
</comment>
<feature type="transmembrane region" description="Helical" evidence="7">
    <location>
        <begin position="360"/>
        <end position="388"/>
    </location>
</feature>
<dbReference type="AlphaFoldDB" id="A0ABD0M1J0"/>
<name>A0ABD0M1J0_9CAEN</name>
<evidence type="ECO:0000313" key="8">
    <source>
        <dbReference type="EMBL" id="KAK7505616.1"/>
    </source>
</evidence>
<dbReference type="InterPro" id="IPR050895">
    <property type="entry name" value="XK-related_scramblase"/>
</dbReference>
<evidence type="ECO:0000256" key="6">
    <source>
        <dbReference type="ARBA" id="ARBA00023136"/>
    </source>
</evidence>
<dbReference type="GO" id="GO:0005886">
    <property type="term" value="C:plasma membrane"/>
    <property type="evidence" value="ECO:0007669"/>
    <property type="project" value="UniProtKB-SubCell"/>
</dbReference>
<feature type="transmembrane region" description="Helical" evidence="7">
    <location>
        <begin position="264"/>
        <end position="287"/>
    </location>
</feature>
<protein>
    <recommendedName>
        <fullName evidence="7">XK-related protein</fullName>
    </recommendedName>
</protein>
<dbReference type="Pfam" id="PF09815">
    <property type="entry name" value="XK-related"/>
    <property type="match status" value="1"/>
</dbReference>
<keyword evidence="5 7" id="KW-1133">Transmembrane helix</keyword>
<accession>A0ABD0M1J0</accession>
<evidence type="ECO:0000256" key="1">
    <source>
        <dbReference type="ARBA" id="ARBA00004651"/>
    </source>
</evidence>
<evidence type="ECO:0000256" key="5">
    <source>
        <dbReference type="ARBA" id="ARBA00022989"/>
    </source>
</evidence>
<keyword evidence="3" id="KW-1003">Cell membrane</keyword>
<keyword evidence="6 7" id="KW-0472">Membrane</keyword>
<feature type="transmembrane region" description="Helical" evidence="7">
    <location>
        <begin position="331"/>
        <end position="354"/>
    </location>
</feature>
<comment type="similarity">
    <text evidence="2 7">Belongs to the XK family.</text>
</comment>
<sequence>MDASKPESNRPRAAHMKIPARHTRLGDQAQAWMKDARIRRRPLKLIAGYIWDTEHEFTRFDFVMGVISVILYIADVGTDVRLAVMYFVDGEWIYGGLTTALVVIAYLVVMFMGWIYYGENRSVPKAWWCCRIVFLILGLSPVILTVEFLYRGWKSRTCTGEDEKTKYTKTATGNSAVRMLEGFLEAAPQLCFQLYVVFRDKPEEDVPAATLRGFSLLSSWASLAVTALTYYKYMRLEKRKQEKLEISGQICYLLWRVCETGGRVLCIALFASTFEFWVLGVVCLHFALVSTWKFCTTDNQGCPTPFAVLRSCLFGYVMVFYIPFYSNPSRYVFLVYYVIFYGENFLMLGLWAGMTSDRDAWFYIPGIAVVVVFFFLHVAMQLIFYVFFHPSAESIKWCVKCDRESFCVPVCSRQSDVKQMNSADGISEDEKSSLTGHAPLMEVDDCVNKQKMQTVGSLTNGLYGGRCVGEGERCSEGDEGNTSQRILKEYRYDDIPFMDEDL</sequence>
<evidence type="ECO:0000313" key="9">
    <source>
        <dbReference type="Proteomes" id="UP001519460"/>
    </source>
</evidence>
<evidence type="ECO:0000256" key="7">
    <source>
        <dbReference type="RuleBase" id="RU910716"/>
    </source>
</evidence>
<comment type="caution">
    <text evidence="8">The sequence shown here is derived from an EMBL/GenBank/DDBJ whole genome shotgun (WGS) entry which is preliminary data.</text>
</comment>
<dbReference type="EMBL" id="JACVVK020000009">
    <property type="protein sequence ID" value="KAK7505616.1"/>
    <property type="molecule type" value="Genomic_DNA"/>
</dbReference>
<proteinExistence type="inferred from homology"/>
<evidence type="ECO:0000256" key="3">
    <source>
        <dbReference type="ARBA" id="ARBA00022475"/>
    </source>
</evidence>
<feature type="transmembrane region" description="Helical" evidence="7">
    <location>
        <begin position="307"/>
        <end position="324"/>
    </location>
</feature>
<keyword evidence="9" id="KW-1185">Reference proteome</keyword>
<dbReference type="InterPro" id="IPR018629">
    <property type="entry name" value="XK-rel"/>
</dbReference>